<organism evidence="1 2">
    <name type="scientific">Brassica napus</name>
    <name type="common">Rape</name>
    <dbReference type="NCBI Taxonomy" id="3708"/>
    <lineage>
        <taxon>Eukaryota</taxon>
        <taxon>Viridiplantae</taxon>
        <taxon>Streptophyta</taxon>
        <taxon>Embryophyta</taxon>
        <taxon>Tracheophyta</taxon>
        <taxon>Spermatophyta</taxon>
        <taxon>Magnoliopsida</taxon>
        <taxon>eudicotyledons</taxon>
        <taxon>Gunneridae</taxon>
        <taxon>Pentapetalae</taxon>
        <taxon>rosids</taxon>
        <taxon>malvids</taxon>
        <taxon>Brassicales</taxon>
        <taxon>Brassicaceae</taxon>
        <taxon>Brassiceae</taxon>
        <taxon>Brassica</taxon>
    </lineage>
</organism>
<accession>A0ABQ7ZC16</accession>
<keyword evidence="2" id="KW-1185">Reference proteome</keyword>
<reference evidence="1 2" key="1">
    <citation type="submission" date="2021-05" db="EMBL/GenBank/DDBJ databases">
        <title>Genome Assembly of Synthetic Allotetraploid Brassica napus Reveals Homoeologous Exchanges between Subgenomes.</title>
        <authorList>
            <person name="Davis J.T."/>
        </authorList>
    </citation>
    <scope>NUCLEOTIDE SEQUENCE [LARGE SCALE GENOMIC DNA]</scope>
    <source>
        <strain evidence="2">cv. Da-Ae</strain>
        <tissue evidence="1">Seedling</tissue>
    </source>
</reference>
<sequence>MHDVIERSVAWSIDRSRWSWTKKKALEETNVPSWLLKQQSLTHQPDVFRWWSPPSPSFNFSSTRRPGVRHSTFESLRLGLSSQSIASGFLRLWDSLNFKKDREFVGITVLFLDEKNSPFQAEQQMEANFFGSSSTSRQNQKIDVGGSLIKGILQRSETA</sequence>
<dbReference type="EMBL" id="JAGKQM010000015">
    <property type="protein sequence ID" value="KAH0877597.1"/>
    <property type="molecule type" value="Genomic_DNA"/>
</dbReference>
<protein>
    <submittedName>
        <fullName evidence="1">Uncharacterized protein</fullName>
    </submittedName>
</protein>
<evidence type="ECO:0000313" key="2">
    <source>
        <dbReference type="Proteomes" id="UP000824890"/>
    </source>
</evidence>
<evidence type="ECO:0000313" key="1">
    <source>
        <dbReference type="EMBL" id="KAH0877597.1"/>
    </source>
</evidence>
<comment type="caution">
    <text evidence="1">The sequence shown here is derived from an EMBL/GenBank/DDBJ whole genome shotgun (WGS) entry which is preliminary data.</text>
</comment>
<proteinExistence type="predicted"/>
<gene>
    <name evidence="1" type="ORF">HID58_064991</name>
</gene>
<name>A0ABQ7ZC16_BRANA</name>
<dbReference type="Proteomes" id="UP000824890">
    <property type="component" value="Unassembled WGS sequence"/>
</dbReference>